<dbReference type="InterPro" id="IPR055312">
    <property type="entry name" value="FBL15-like"/>
</dbReference>
<evidence type="ECO:0000313" key="2">
    <source>
        <dbReference type="Proteomes" id="UP000026962"/>
    </source>
</evidence>
<protein>
    <submittedName>
        <fullName evidence="1">Uncharacterized protein</fullName>
    </submittedName>
</protein>
<evidence type="ECO:0000313" key="1">
    <source>
        <dbReference type="EnsemblPlants" id="OPUNC07G08740.1"/>
    </source>
</evidence>
<dbReference type="Gramene" id="OPUNC07G08740.1">
    <property type="protein sequence ID" value="OPUNC07G08740.1"/>
    <property type="gene ID" value="OPUNC07G08740"/>
</dbReference>
<accession>A0A0E0LJ44</accession>
<dbReference type="HOGENOM" id="CLU_1573194_0_0_1"/>
<name>A0A0E0LJ44_ORYPU</name>
<sequence length="170" mass="18967">MLRGQSKNNMKNEMLTDTLLVNKALGVFAKLTKLCLDFIRFRGDCEIGDVVSSKRCPMLRDLRIYNCEGLSNLTILSDSLTSVDLNYLSELEQLNIEAPMLKTVCGRLLHGQPTSGQYLSSRAGGLNMVGCIDPISVHFGRVSQLVMLSIYVILLDKQLIDRPIFNTVQL</sequence>
<dbReference type="AlphaFoldDB" id="A0A0E0LJ44"/>
<dbReference type="PANTHER" id="PTHR34709:SF61">
    <property type="entry name" value="OS07G0229100 PROTEIN"/>
    <property type="match status" value="1"/>
</dbReference>
<dbReference type="STRING" id="4537.A0A0E0LJ44"/>
<proteinExistence type="predicted"/>
<dbReference type="EnsemblPlants" id="OPUNC07G08740.1">
    <property type="protein sequence ID" value="OPUNC07G08740.1"/>
    <property type="gene ID" value="OPUNC07G08740"/>
</dbReference>
<dbReference type="PANTHER" id="PTHR34709">
    <property type="entry name" value="OS10G0396666 PROTEIN"/>
    <property type="match status" value="1"/>
</dbReference>
<organism evidence="1">
    <name type="scientific">Oryza punctata</name>
    <name type="common">Red rice</name>
    <dbReference type="NCBI Taxonomy" id="4537"/>
    <lineage>
        <taxon>Eukaryota</taxon>
        <taxon>Viridiplantae</taxon>
        <taxon>Streptophyta</taxon>
        <taxon>Embryophyta</taxon>
        <taxon>Tracheophyta</taxon>
        <taxon>Spermatophyta</taxon>
        <taxon>Magnoliopsida</taxon>
        <taxon>Liliopsida</taxon>
        <taxon>Poales</taxon>
        <taxon>Poaceae</taxon>
        <taxon>BOP clade</taxon>
        <taxon>Oryzoideae</taxon>
        <taxon>Oryzeae</taxon>
        <taxon>Oryzinae</taxon>
        <taxon>Oryza</taxon>
    </lineage>
</organism>
<reference evidence="1" key="2">
    <citation type="submission" date="2018-05" db="EMBL/GenBank/DDBJ databases">
        <title>OpunRS2 (Oryza punctata Reference Sequence Version 2).</title>
        <authorList>
            <person name="Zhang J."/>
            <person name="Kudrna D."/>
            <person name="Lee S."/>
            <person name="Talag J."/>
            <person name="Welchert J."/>
            <person name="Wing R.A."/>
        </authorList>
    </citation>
    <scope>NUCLEOTIDE SEQUENCE [LARGE SCALE GENOMIC DNA]</scope>
</reference>
<keyword evidence="2" id="KW-1185">Reference proteome</keyword>
<reference evidence="1" key="1">
    <citation type="submission" date="2015-04" db="UniProtKB">
        <authorList>
            <consortium name="EnsemblPlants"/>
        </authorList>
    </citation>
    <scope>IDENTIFICATION</scope>
</reference>
<dbReference type="Proteomes" id="UP000026962">
    <property type="component" value="Chromosome 7"/>
</dbReference>